<protein>
    <recommendedName>
        <fullName evidence="7">Palmitoyltransferase</fullName>
        <ecNumber evidence="7">2.3.1.225</ecNumber>
    </recommendedName>
</protein>
<feature type="transmembrane region" description="Helical" evidence="7">
    <location>
        <begin position="16"/>
        <end position="38"/>
    </location>
</feature>
<evidence type="ECO:0000256" key="7">
    <source>
        <dbReference type="RuleBase" id="RU079119"/>
    </source>
</evidence>
<comment type="subcellular location">
    <subcellularLocation>
        <location evidence="1">Membrane</location>
        <topology evidence="1">Multi-pass membrane protein</topology>
    </subcellularLocation>
</comment>
<evidence type="ECO:0000256" key="1">
    <source>
        <dbReference type="ARBA" id="ARBA00004141"/>
    </source>
</evidence>
<dbReference type="InterPro" id="IPR039859">
    <property type="entry name" value="PFA4/ZDH16/20/ERF2-like"/>
</dbReference>
<feature type="domain" description="Palmitoyltransferase DHHC" evidence="8">
    <location>
        <begin position="116"/>
        <end position="327"/>
    </location>
</feature>
<evidence type="ECO:0000256" key="5">
    <source>
        <dbReference type="ARBA" id="ARBA00023136"/>
    </source>
</evidence>
<keyword evidence="3 7" id="KW-0812">Transmembrane</keyword>
<keyword evidence="6 7" id="KW-0012">Acyltransferase</keyword>
<feature type="transmembrane region" description="Helical" evidence="7">
    <location>
        <begin position="50"/>
        <end position="69"/>
    </location>
</feature>
<dbReference type="GO" id="GO:0019706">
    <property type="term" value="F:protein-cysteine S-palmitoyltransferase activity"/>
    <property type="evidence" value="ECO:0007669"/>
    <property type="project" value="UniProtKB-EC"/>
</dbReference>
<dbReference type="GO" id="GO:0016020">
    <property type="term" value="C:membrane"/>
    <property type="evidence" value="ECO:0007669"/>
    <property type="project" value="UniProtKB-SubCell"/>
</dbReference>
<keyword evidence="2 7" id="KW-0808">Transferase</keyword>
<dbReference type="InterPro" id="IPR001594">
    <property type="entry name" value="Palmitoyltrfase_DHHC"/>
</dbReference>
<name>A0AAE1A827_9GAST</name>
<gene>
    <name evidence="9" type="ORF">RRG08_037710</name>
</gene>
<sequence>MRNYEKAKKCVKKLRLEWVLVLAEIALTGWTYYVYVWLMCYQTLQDRVEVSILLSVYHLLFILKVWCFLKTILTPRIPVPPEFHFDEKTWNQIELDSSLQQQTKVFLGVKTTTISNKTLNYCYICGNVKPDRCHHCSRCGTCVLRMDHHCPWVNRCVGFHNHKFFFLLIHYTFTYSMFLVITCTGTLPRIWRRDWVGNLINNEEIGRTLRNTSAAFMLKARSSLSEIPTAELTANATSLTVSKSLIPAALAISASAPSSSSSSSTAEAAAAASTASSRTSLVDDAGLSPVFIQVVAVIFIYLVIMISLVPLLTFHNQLLDGNITTLEVYRPVSLPNCKGNSEIFDLGSVSANHKQIMGSQLWLWPFPVFTSLGDGVHYPVQG</sequence>
<dbReference type="PROSITE" id="PS50216">
    <property type="entry name" value="DHHC"/>
    <property type="match status" value="1"/>
</dbReference>
<keyword evidence="10" id="KW-1185">Reference proteome</keyword>
<feature type="transmembrane region" description="Helical" evidence="7">
    <location>
        <begin position="290"/>
        <end position="312"/>
    </location>
</feature>
<keyword evidence="4 7" id="KW-1133">Transmembrane helix</keyword>
<accession>A0AAE1A827</accession>
<evidence type="ECO:0000313" key="9">
    <source>
        <dbReference type="EMBL" id="KAK3782710.1"/>
    </source>
</evidence>
<evidence type="ECO:0000256" key="3">
    <source>
        <dbReference type="ARBA" id="ARBA00022692"/>
    </source>
</evidence>
<keyword evidence="5 7" id="KW-0472">Membrane</keyword>
<comment type="domain">
    <text evidence="7">The DHHC domain is required for palmitoyltransferase activity.</text>
</comment>
<evidence type="ECO:0000259" key="8">
    <source>
        <dbReference type="Pfam" id="PF01529"/>
    </source>
</evidence>
<dbReference type="Pfam" id="PF01529">
    <property type="entry name" value="DHHC"/>
    <property type="match status" value="1"/>
</dbReference>
<evidence type="ECO:0000256" key="4">
    <source>
        <dbReference type="ARBA" id="ARBA00022989"/>
    </source>
</evidence>
<dbReference type="EC" id="2.3.1.225" evidence="7"/>
<organism evidence="9 10">
    <name type="scientific">Elysia crispata</name>
    <name type="common">lettuce slug</name>
    <dbReference type="NCBI Taxonomy" id="231223"/>
    <lineage>
        <taxon>Eukaryota</taxon>
        <taxon>Metazoa</taxon>
        <taxon>Spiralia</taxon>
        <taxon>Lophotrochozoa</taxon>
        <taxon>Mollusca</taxon>
        <taxon>Gastropoda</taxon>
        <taxon>Heterobranchia</taxon>
        <taxon>Euthyneura</taxon>
        <taxon>Panpulmonata</taxon>
        <taxon>Sacoglossa</taxon>
        <taxon>Placobranchoidea</taxon>
        <taxon>Plakobranchidae</taxon>
        <taxon>Elysia</taxon>
    </lineage>
</organism>
<comment type="catalytic activity">
    <reaction evidence="7">
        <text>L-cysteinyl-[protein] + hexadecanoyl-CoA = S-hexadecanoyl-L-cysteinyl-[protein] + CoA</text>
        <dbReference type="Rhea" id="RHEA:36683"/>
        <dbReference type="Rhea" id="RHEA-COMP:10131"/>
        <dbReference type="Rhea" id="RHEA-COMP:11032"/>
        <dbReference type="ChEBI" id="CHEBI:29950"/>
        <dbReference type="ChEBI" id="CHEBI:57287"/>
        <dbReference type="ChEBI" id="CHEBI:57379"/>
        <dbReference type="ChEBI" id="CHEBI:74151"/>
        <dbReference type="EC" id="2.3.1.225"/>
    </reaction>
</comment>
<dbReference type="PANTHER" id="PTHR12246">
    <property type="entry name" value="PALMITOYLTRANSFERASE ZDHHC16"/>
    <property type="match status" value="1"/>
</dbReference>
<evidence type="ECO:0000256" key="2">
    <source>
        <dbReference type="ARBA" id="ARBA00022679"/>
    </source>
</evidence>
<comment type="similarity">
    <text evidence="7">Belongs to the DHHC palmitoyltransferase family.</text>
</comment>
<proteinExistence type="inferred from homology"/>
<dbReference type="AlphaFoldDB" id="A0AAE1A827"/>
<feature type="transmembrane region" description="Helical" evidence="7">
    <location>
        <begin position="164"/>
        <end position="187"/>
    </location>
</feature>
<reference evidence="9" key="1">
    <citation type="journal article" date="2023" name="G3 (Bethesda)">
        <title>A reference genome for the long-term kleptoplast-retaining sea slug Elysia crispata morphotype clarki.</title>
        <authorList>
            <person name="Eastman K.E."/>
            <person name="Pendleton A.L."/>
            <person name="Shaikh M.A."/>
            <person name="Suttiyut T."/>
            <person name="Ogas R."/>
            <person name="Tomko P."/>
            <person name="Gavelis G."/>
            <person name="Widhalm J.R."/>
            <person name="Wisecaver J.H."/>
        </authorList>
    </citation>
    <scope>NUCLEOTIDE SEQUENCE</scope>
    <source>
        <strain evidence="9">ECLA1</strain>
    </source>
</reference>
<comment type="caution">
    <text evidence="9">The sequence shown here is derived from an EMBL/GenBank/DDBJ whole genome shotgun (WGS) entry which is preliminary data.</text>
</comment>
<evidence type="ECO:0000256" key="6">
    <source>
        <dbReference type="ARBA" id="ARBA00023315"/>
    </source>
</evidence>
<evidence type="ECO:0000313" key="10">
    <source>
        <dbReference type="Proteomes" id="UP001283361"/>
    </source>
</evidence>
<dbReference type="EMBL" id="JAWDGP010002489">
    <property type="protein sequence ID" value="KAK3782710.1"/>
    <property type="molecule type" value="Genomic_DNA"/>
</dbReference>
<dbReference type="Proteomes" id="UP001283361">
    <property type="component" value="Unassembled WGS sequence"/>
</dbReference>